<feature type="domain" description="CAAX prenyl protease 2/Lysostaphin resistance protein A-like" evidence="2">
    <location>
        <begin position="154"/>
        <end position="248"/>
    </location>
</feature>
<feature type="transmembrane region" description="Helical" evidence="1">
    <location>
        <begin position="212"/>
        <end position="230"/>
    </location>
</feature>
<keyword evidence="3" id="KW-0482">Metalloprotease</keyword>
<dbReference type="GO" id="GO:0080120">
    <property type="term" value="P:CAAX-box protein maturation"/>
    <property type="evidence" value="ECO:0007669"/>
    <property type="project" value="UniProtKB-ARBA"/>
</dbReference>
<dbReference type="Pfam" id="PF02517">
    <property type="entry name" value="Rce1-like"/>
    <property type="match status" value="1"/>
</dbReference>
<dbReference type="Proteomes" id="UP000783863">
    <property type="component" value="Unassembled WGS sequence"/>
</dbReference>
<name>A0A8J8CA13_9EURY</name>
<keyword evidence="1" id="KW-1133">Transmembrane helix</keyword>
<feature type="transmembrane region" description="Helical" evidence="1">
    <location>
        <begin position="237"/>
        <end position="257"/>
    </location>
</feature>
<feature type="transmembrane region" description="Helical" evidence="1">
    <location>
        <begin position="23"/>
        <end position="48"/>
    </location>
</feature>
<gene>
    <name evidence="3" type="ORF">EGD98_14080</name>
</gene>
<dbReference type="InterPro" id="IPR003675">
    <property type="entry name" value="Rce1/LyrA-like_dom"/>
</dbReference>
<keyword evidence="3" id="KW-0645">Protease</keyword>
<dbReference type="GO" id="GO:0008237">
    <property type="term" value="F:metallopeptidase activity"/>
    <property type="evidence" value="ECO:0007669"/>
    <property type="project" value="UniProtKB-KW"/>
</dbReference>
<dbReference type="RefSeq" id="WP_220588997.1">
    <property type="nucleotide sequence ID" value="NZ_RKLQ01000002.1"/>
</dbReference>
<reference evidence="3" key="1">
    <citation type="submission" date="2021-06" db="EMBL/GenBank/DDBJ databases">
        <title>Halomicroarcula sp. F24A a new haloarchaeum isolated from saline soil.</title>
        <authorList>
            <person name="Duran-Viseras A."/>
            <person name="Sanchez-Porro C."/>
            <person name="Ventosa A."/>
        </authorList>
    </citation>
    <scope>NUCLEOTIDE SEQUENCE</scope>
    <source>
        <strain evidence="3">F24A</strain>
    </source>
</reference>
<keyword evidence="1" id="KW-0812">Transmembrane</keyword>
<evidence type="ECO:0000313" key="4">
    <source>
        <dbReference type="Proteomes" id="UP000783863"/>
    </source>
</evidence>
<proteinExistence type="predicted"/>
<feature type="transmembrane region" description="Helical" evidence="1">
    <location>
        <begin position="154"/>
        <end position="173"/>
    </location>
</feature>
<feature type="transmembrane region" description="Helical" evidence="1">
    <location>
        <begin position="60"/>
        <end position="82"/>
    </location>
</feature>
<keyword evidence="1" id="KW-0472">Membrane</keyword>
<dbReference type="AlphaFoldDB" id="A0A8J8CA13"/>
<protein>
    <submittedName>
        <fullName evidence="3">CPBP family intramembrane metalloprotease</fullName>
    </submittedName>
</protein>
<evidence type="ECO:0000256" key="1">
    <source>
        <dbReference type="SAM" id="Phobius"/>
    </source>
</evidence>
<comment type="caution">
    <text evidence="3">The sequence shown here is derived from an EMBL/GenBank/DDBJ whole genome shotgun (WGS) entry which is preliminary data.</text>
</comment>
<sequence>MALSPPYVSVADGRTIMESVVRALAVVAGAFLFAGVFSALGAALLGINVENGLDASSTPAALYAAVNAISFVGFVLAGVAYLQVRDDQSLVYLRRPRPSDLGWAVVGVVGILLGSLVMGVVVQVLSNLAETLFGVAVETGQNNIITEGRENPVLFLYMVPVALFFVGPAEELVFRGVVQGLFRRAFGVVPGVVLASLLFGMGHYLAISSGSAWTYILTASALGLVLGALYEYTESILVPALAHGSWNAGLFVLNYYIATTSLTMPS</sequence>
<evidence type="ECO:0000259" key="2">
    <source>
        <dbReference type="Pfam" id="PF02517"/>
    </source>
</evidence>
<evidence type="ECO:0000313" key="3">
    <source>
        <dbReference type="EMBL" id="MBX0304799.1"/>
    </source>
</evidence>
<dbReference type="InterPro" id="IPR052710">
    <property type="entry name" value="CAAX_protease"/>
</dbReference>
<keyword evidence="3" id="KW-0378">Hydrolase</keyword>
<organism evidence="3 4">
    <name type="scientific">Haloarcula salinisoli</name>
    <dbReference type="NCBI Taxonomy" id="2487746"/>
    <lineage>
        <taxon>Archaea</taxon>
        <taxon>Methanobacteriati</taxon>
        <taxon>Methanobacteriota</taxon>
        <taxon>Stenosarchaea group</taxon>
        <taxon>Halobacteria</taxon>
        <taxon>Halobacteriales</taxon>
        <taxon>Haloarculaceae</taxon>
        <taxon>Haloarcula</taxon>
    </lineage>
</organism>
<dbReference type="GO" id="GO:0004175">
    <property type="term" value="F:endopeptidase activity"/>
    <property type="evidence" value="ECO:0007669"/>
    <property type="project" value="UniProtKB-ARBA"/>
</dbReference>
<accession>A0A8J8CA13</accession>
<feature type="transmembrane region" description="Helical" evidence="1">
    <location>
        <begin position="103"/>
        <end position="125"/>
    </location>
</feature>
<dbReference type="PANTHER" id="PTHR36435">
    <property type="entry name" value="SLR1288 PROTEIN"/>
    <property type="match status" value="1"/>
</dbReference>
<feature type="transmembrane region" description="Helical" evidence="1">
    <location>
        <begin position="185"/>
        <end position="206"/>
    </location>
</feature>
<dbReference type="EMBL" id="RKLQ01000002">
    <property type="protein sequence ID" value="MBX0304799.1"/>
    <property type="molecule type" value="Genomic_DNA"/>
</dbReference>
<keyword evidence="4" id="KW-1185">Reference proteome</keyword>
<dbReference type="PANTHER" id="PTHR36435:SF1">
    <property type="entry name" value="CAAX AMINO TERMINAL PROTEASE FAMILY PROTEIN"/>
    <property type="match status" value="1"/>
</dbReference>